<dbReference type="SUPFAM" id="SSF103473">
    <property type="entry name" value="MFS general substrate transporter"/>
    <property type="match status" value="1"/>
</dbReference>
<feature type="transmembrane region" description="Helical" evidence="5">
    <location>
        <begin position="20"/>
        <end position="41"/>
    </location>
</feature>
<dbReference type="InterPro" id="IPR036259">
    <property type="entry name" value="MFS_trans_sf"/>
</dbReference>
<feature type="transmembrane region" description="Helical" evidence="5">
    <location>
        <begin position="253"/>
        <end position="270"/>
    </location>
</feature>
<proteinExistence type="predicted"/>
<sequence length="527" mass="59865">MDLDSVFLKVGDFGPYQWVYNYLLCGLASLYAAPYCLSYVFTSLDLSYRCFIPECESVDDAHFVTSWLKVAIPYDETKGLAKCERYLSVNGSDTGCTVGSFNRSVIVPCTEWIYEYPFEKNILTEFNMQCNENQWKLTLVGTLNTIARILGMPLTAFISDRFGRRYVIIFGTCLSCLFGTLRALSTTYEMFVTLEVLDAFFAAGFYNCAIVLAVELISPKRRIWATLIINYFYTFGDVLIGTIGYFVRYWRHFLIILYLPGVLFISYFWIMPESIRWLISQKRYDEAAAIIEKMARWNKVQLDFDVKESLCKSSGGEDSNSPKMTYLQSVLEASKSPTLMFRLAIISFCWMNCSFIWYGVTQQATLIQGDMYINFIISSLMQFPAYLLAVIVSGFGRKKPLSLAFVSGAVTSLASYLIPSESLILRISLVMISKLIISCAFLFTMVLSAEMFPTELRHSMVAAANMVGMIGQSFAPQIPLLVTYYGQYFPMLVFAITLLLSSILCFFLPETSKTKLTDTIKEARELQ</sequence>
<dbReference type="InterPro" id="IPR005829">
    <property type="entry name" value="Sugar_transporter_CS"/>
</dbReference>
<dbReference type="PROSITE" id="PS50850">
    <property type="entry name" value="MFS"/>
    <property type="match status" value="1"/>
</dbReference>
<dbReference type="InterPro" id="IPR005828">
    <property type="entry name" value="MFS_sugar_transport-like"/>
</dbReference>
<keyword evidence="3 5" id="KW-1133">Transmembrane helix</keyword>
<feature type="transmembrane region" description="Helical" evidence="5">
    <location>
        <begin position="196"/>
        <end position="217"/>
    </location>
</feature>
<feature type="transmembrane region" description="Helical" evidence="5">
    <location>
        <begin position="401"/>
        <end position="418"/>
    </location>
</feature>
<dbReference type="Gene3D" id="1.20.1250.20">
    <property type="entry name" value="MFS general substrate transporter like domains"/>
    <property type="match status" value="1"/>
</dbReference>
<dbReference type="PROSITE" id="PS00216">
    <property type="entry name" value="SUGAR_TRANSPORT_1"/>
    <property type="match status" value="1"/>
</dbReference>
<comment type="subcellular location">
    <subcellularLocation>
        <location evidence="1">Membrane</location>
        <topology evidence="1">Multi-pass membrane protein</topology>
    </subcellularLocation>
</comment>
<feature type="transmembrane region" description="Helical" evidence="5">
    <location>
        <begin position="461"/>
        <end position="482"/>
    </location>
</feature>
<evidence type="ECO:0000256" key="4">
    <source>
        <dbReference type="ARBA" id="ARBA00023136"/>
    </source>
</evidence>
<dbReference type="GO" id="GO:0022857">
    <property type="term" value="F:transmembrane transporter activity"/>
    <property type="evidence" value="ECO:0007669"/>
    <property type="project" value="InterPro"/>
</dbReference>
<dbReference type="EMBL" id="HBUF01135118">
    <property type="protein sequence ID" value="CAG6645070.1"/>
    <property type="molecule type" value="Transcribed_RNA"/>
</dbReference>
<protein>
    <submittedName>
        <fullName evidence="7">Solute carrier family 22 member 5</fullName>
    </submittedName>
</protein>
<feature type="transmembrane region" description="Helical" evidence="5">
    <location>
        <begin position="224"/>
        <end position="247"/>
    </location>
</feature>
<evidence type="ECO:0000259" key="6">
    <source>
        <dbReference type="PROSITE" id="PS50850"/>
    </source>
</evidence>
<dbReference type="GO" id="GO:0016020">
    <property type="term" value="C:membrane"/>
    <property type="evidence" value="ECO:0007669"/>
    <property type="project" value="UniProtKB-SubCell"/>
</dbReference>
<reference evidence="7" key="1">
    <citation type="submission" date="2021-05" db="EMBL/GenBank/DDBJ databases">
        <authorList>
            <person name="Alioto T."/>
            <person name="Alioto T."/>
            <person name="Gomez Garrido J."/>
        </authorList>
    </citation>
    <scope>NUCLEOTIDE SEQUENCE</scope>
</reference>
<feature type="transmembrane region" description="Helical" evidence="5">
    <location>
        <begin position="488"/>
        <end position="508"/>
    </location>
</feature>
<evidence type="ECO:0000256" key="3">
    <source>
        <dbReference type="ARBA" id="ARBA00022989"/>
    </source>
</evidence>
<name>A0A8D8R614_9HEMI</name>
<feature type="transmembrane region" description="Helical" evidence="5">
    <location>
        <begin position="339"/>
        <end position="360"/>
    </location>
</feature>
<evidence type="ECO:0000256" key="2">
    <source>
        <dbReference type="ARBA" id="ARBA00022692"/>
    </source>
</evidence>
<evidence type="ECO:0000313" key="7">
    <source>
        <dbReference type="EMBL" id="CAG6645070.1"/>
    </source>
</evidence>
<evidence type="ECO:0000256" key="5">
    <source>
        <dbReference type="SAM" id="Phobius"/>
    </source>
</evidence>
<keyword evidence="4 5" id="KW-0472">Membrane</keyword>
<keyword evidence="2 5" id="KW-0812">Transmembrane</keyword>
<dbReference type="PANTHER" id="PTHR24064">
    <property type="entry name" value="SOLUTE CARRIER FAMILY 22 MEMBER"/>
    <property type="match status" value="1"/>
</dbReference>
<evidence type="ECO:0000256" key="1">
    <source>
        <dbReference type="ARBA" id="ARBA00004141"/>
    </source>
</evidence>
<feature type="domain" description="Major facilitator superfamily (MFS) profile" evidence="6">
    <location>
        <begin position="88"/>
        <end position="513"/>
    </location>
</feature>
<feature type="transmembrane region" description="Helical" evidence="5">
    <location>
        <begin position="424"/>
        <end position="449"/>
    </location>
</feature>
<feature type="transmembrane region" description="Helical" evidence="5">
    <location>
        <begin position="166"/>
        <end position="184"/>
    </location>
</feature>
<feature type="transmembrane region" description="Helical" evidence="5">
    <location>
        <begin position="372"/>
        <end position="394"/>
    </location>
</feature>
<dbReference type="Pfam" id="PF00083">
    <property type="entry name" value="Sugar_tr"/>
    <property type="match status" value="1"/>
</dbReference>
<organism evidence="7">
    <name type="scientific">Cacopsylla melanoneura</name>
    <dbReference type="NCBI Taxonomy" id="428564"/>
    <lineage>
        <taxon>Eukaryota</taxon>
        <taxon>Metazoa</taxon>
        <taxon>Ecdysozoa</taxon>
        <taxon>Arthropoda</taxon>
        <taxon>Hexapoda</taxon>
        <taxon>Insecta</taxon>
        <taxon>Pterygota</taxon>
        <taxon>Neoptera</taxon>
        <taxon>Paraneoptera</taxon>
        <taxon>Hemiptera</taxon>
        <taxon>Sternorrhyncha</taxon>
        <taxon>Psylloidea</taxon>
        <taxon>Psyllidae</taxon>
        <taxon>Psyllinae</taxon>
        <taxon>Cacopsylla</taxon>
    </lineage>
</organism>
<dbReference type="AlphaFoldDB" id="A0A8D8R614"/>
<accession>A0A8D8R614</accession>
<dbReference type="InterPro" id="IPR020846">
    <property type="entry name" value="MFS_dom"/>
</dbReference>